<feature type="signal peptide" evidence="2">
    <location>
        <begin position="1"/>
        <end position="22"/>
    </location>
</feature>
<keyword evidence="2" id="KW-0732">Signal</keyword>
<reference evidence="4" key="1">
    <citation type="submission" date="2022-11" db="UniProtKB">
        <authorList>
            <consortium name="WormBaseParasite"/>
        </authorList>
    </citation>
    <scope>IDENTIFICATION</scope>
</reference>
<name>A0A914HG68_GLORO</name>
<evidence type="ECO:0000256" key="1">
    <source>
        <dbReference type="SAM" id="MobiDB-lite"/>
    </source>
</evidence>
<protein>
    <submittedName>
        <fullName evidence="4">Uncharacterized protein</fullName>
    </submittedName>
</protein>
<dbReference type="AlphaFoldDB" id="A0A914HG68"/>
<evidence type="ECO:0000256" key="2">
    <source>
        <dbReference type="SAM" id="SignalP"/>
    </source>
</evidence>
<dbReference type="WBParaSite" id="Gr19_v10_g17077.t1">
    <property type="protein sequence ID" value="Gr19_v10_g17077.t1"/>
    <property type="gene ID" value="Gr19_v10_g17077"/>
</dbReference>
<keyword evidence="3" id="KW-1185">Reference proteome</keyword>
<evidence type="ECO:0000313" key="4">
    <source>
        <dbReference type="WBParaSite" id="Gr19_v10_g17077.t1"/>
    </source>
</evidence>
<feature type="region of interest" description="Disordered" evidence="1">
    <location>
        <begin position="104"/>
        <end position="134"/>
    </location>
</feature>
<evidence type="ECO:0000313" key="3">
    <source>
        <dbReference type="Proteomes" id="UP000887572"/>
    </source>
</evidence>
<dbReference type="Proteomes" id="UP000887572">
    <property type="component" value="Unplaced"/>
</dbReference>
<sequence>MFLFYFRFLIFCASTAFELANAANDQRKSENTDPIKDDLEQCHMILSGILSAARSYHEERGRTNWQITEEIRRIGPQLAQKQRTKSKRKRTIAKMAQIFCIKKSSMPKDDNDESGTDALRIHYGSRFQHDDGNQ</sequence>
<organism evidence="3 4">
    <name type="scientific">Globodera rostochiensis</name>
    <name type="common">Golden nematode worm</name>
    <name type="synonym">Heterodera rostochiensis</name>
    <dbReference type="NCBI Taxonomy" id="31243"/>
    <lineage>
        <taxon>Eukaryota</taxon>
        <taxon>Metazoa</taxon>
        <taxon>Ecdysozoa</taxon>
        <taxon>Nematoda</taxon>
        <taxon>Chromadorea</taxon>
        <taxon>Rhabditida</taxon>
        <taxon>Tylenchina</taxon>
        <taxon>Tylenchomorpha</taxon>
        <taxon>Tylenchoidea</taxon>
        <taxon>Heteroderidae</taxon>
        <taxon>Heteroderinae</taxon>
        <taxon>Globodera</taxon>
    </lineage>
</organism>
<proteinExistence type="predicted"/>
<accession>A0A914HG68</accession>
<feature type="chain" id="PRO_5036880870" evidence="2">
    <location>
        <begin position="23"/>
        <end position="134"/>
    </location>
</feature>